<organism evidence="1 2">
    <name type="scientific">Colletotrichum kahawae</name>
    <name type="common">Coffee berry disease fungus</name>
    <dbReference type="NCBI Taxonomy" id="34407"/>
    <lineage>
        <taxon>Eukaryota</taxon>
        <taxon>Fungi</taxon>
        <taxon>Dikarya</taxon>
        <taxon>Ascomycota</taxon>
        <taxon>Pezizomycotina</taxon>
        <taxon>Sordariomycetes</taxon>
        <taxon>Hypocreomycetidae</taxon>
        <taxon>Glomerellales</taxon>
        <taxon>Glomerellaceae</taxon>
        <taxon>Colletotrichum</taxon>
        <taxon>Colletotrichum gloeosporioides species complex</taxon>
    </lineage>
</organism>
<reference evidence="1" key="1">
    <citation type="submission" date="2023-02" db="EMBL/GenBank/DDBJ databases">
        <title>Colletotrichum kahawae CIFC_Que2 genome sequencing and assembly.</title>
        <authorList>
            <person name="Baroncelli R."/>
        </authorList>
    </citation>
    <scope>NUCLEOTIDE SEQUENCE</scope>
    <source>
        <strain evidence="1">CIFC_Que2</strain>
    </source>
</reference>
<dbReference type="EMBL" id="VYYT01000019">
    <property type="protein sequence ID" value="KAK2777416.1"/>
    <property type="molecule type" value="Genomic_DNA"/>
</dbReference>
<proteinExistence type="predicted"/>
<evidence type="ECO:0000313" key="2">
    <source>
        <dbReference type="Proteomes" id="UP001281614"/>
    </source>
</evidence>
<name>A0AAE0DCX5_COLKA</name>
<dbReference type="AlphaFoldDB" id="A0AAE0DCX5"/>
<protein>
    <submittedName>
        <fullName evidence="1">Uncharacterized protein</fullName>
    </submittedName>
</protein>
<keyword evidence="2" id="KW-1185">Reference proteome</keyword>
<comment type="caution">
    <text evidence="1">The sequence shown here is derived from an EMBL/GenBank/DDBJ whole genome shotgun (WGS) entry which is preliminary data.</text>
</comment>
<gene>
    <name evidence="1" type="ORF">CKAH01_12101</name>
</gene>
<dbReference type="Proteomes" id="UP001281614">
    <property type="component" value="Unassembled WGS sequence"/>
</dbReference>
<evidence type="ECO:0000313" key="1">
    <source>
        <dbReference type="EMBL" id="KAK2777416.1"/>
    </source>
</evidence>
<accession>A0AAE0DCX5</accession>
<sequence>MSSSALIPHPKGLLVAASGLRPRKIREQATKHDVSVDNTIAASAGGSRIITRSTETALKHISTQQPPIGYGSPITLDKVCNVPRQQRRRARQNGITSCTEKAPDTRHATIDAAKYYRLQTDWSPVAPSAKKDCRPFNVRQCLRNLCTSSHTQ</sequence>